<dbReference type="PANTHER" id="PTHR47027">
    <property type="entry name" value="REVERSE TRANSCRIPTASE DOMAIN-CONTAINING PROTEIN"/>
    <property type="match status" value="1"/>
</dbReference>
<dbReference type="Proteomes" id="UP000708208">
    <property type="component" value="Unassembled WGS sequence"/>
</dbReference>
<reference evidence="2" key="1">
    <citation type="submission" date="2021-06" db="EMBL/GenBank/DDBJ databases">
        <authorList>
            <person name="Hodson N. C."/>
            <person name="Mongue J. A."/>
            <person name="Jaron S. K."/>
        </authorList>
    </citation>
    <scope>NUCLEOTIDE SEQUENCE</scope>
</reference>
<proteinExistence type="predicted"/>
<keyword evidence="3" id="KW-1185">Reference proteome</keyword>
<dbReference type="InterPro" id="IPR000477">
    <property type="entry name" value="RT_dom"/>
</dbReference>
<protein>
    <recommendedName>
        <fullName evidence="1">Reverse transcriptase domain-containing protein</fullName>
    </recommendedName>
</protein>
<dbReference type="PANTHER" id="PTHR47027:SF8">
    <property type="entry name" value="RIBONUCLEASE H"/>
    <property type="match status" value="1"/>
</dbReference>
<feature type="non-terminal residue" evidence="2">
    <location>
        <position position="84"/>
    </location>
</feature>
<gene>
    <name evidence="2" type="ORF">AFUS01_LOCUS22365</name>
</gene>
<evidence type="ECO:0000313" key="2">
    <source>
        <dbReference type="EMBL" id="CAG7733951.1"/>
    </source>
</evidence>
<accession>A0A8J2KEU0</accession>
<dbReference type="PROSITE" id="PS50878">
    <property type="entry name" value="RT_POL"/>
    <property type="match status" value="1"/>
</dbReference>
<sequence length="84" mass="9505">MREALEGWKKGVTLGGKKISNLRYADDTTILAENIDDMKEIMGKIEQVSLARGLKVNESKTKMMIIDRVNDNQPELREIDGIEV</sequence>
<comment type="caution">
    <text evidence="2">The sequence shown here is derived from an EMBL/GenBank/DDBJ whole genome shotgun (WGS) entry which is preliminary data.</text>
</comment>
<name>A0A8J2KEU0_9HEXA</name>
<dbReference type="Pfam" id="PF00078">
    <property type="entry name" value="RVT_1"/>
    <property type="match status" value="1"/>
</dbReference>
<evidence type="ECO:0000259" key="1">
    <source>
        <dbReference type="PROSITE" id="PS50878"/>
    </source>
</evidence>
<dbReference type="AlphaFoldDB" id="A0A8J2KEU0"/>
<dbReference type="EMBL" id="CAJVCH010259770">
    <property type="protein sequence ID" value="CAG7733951.1"/>
    <property type="molecule type" value="Genomic_DNA"/>
</dbReference>
<dbReference type="OrthoDB" id="425681at2759"/>
<organism evidence="2 3">
    <name type="scientific">Allacma fusca</name>
    <dbReference type="NCBI Taxonomy" id="39272"/>
    <lineage>
        <taxon>Eukaryota</taxon>
        <taxon>Metazoa</taxon>
        <taxon>Ecdysozoa</taxon>
        <taxon>Arthropoda</taxon>
        <taxon>Hexapoda</taxon>
        <taxon>Collembola</taxon>
        <taxon>Symphypleona</taxon>
        <taxon>Sminthuridae</taxon>
        <taxon>Allacma</taxon>
    </lineage>
</organism>
<feature type="domain" description="Reverse transcriptase" evidence="1">
    <location>
        <begin position="1"/>
        <end position="84"/>
    </location>
</feature>
<evidence type="ECO:0000313" key="3">
    <source>
        <dbReference type="Proteomes" id="UP000708208"/>
    </source>
</evidence>